<evidence type="ECO:0000256" key="1">
    <source>
        <dbReference type="SAM" id="Coils"/>
    </source>
</evidence>
<comment type="caution">
    <text evidence="3">The sequence shown here is derived from an EMBL/GenBank/DDBJ whole genome shotgun (WGS) entry which is preliminary data.</text>
</comment>
<name>A0A0D2JLF9_9BACT</name>
<feature type="coiled-coil region" evidence="1">
    <location>
        <begin position="29"/>
        <end position="63"/>
    </location>
</feature>
<feature type="transmembrane region" description="Helical" evidence="2">
    <location>
        <begin position="6"/>
        <end position="25"/>
    </location>
</feature>
<gene>
    <name evidence="3" type="ORF">J120_02450</name>
</gene>
<evidence type="ECO:0000313" key="4">
    <source>
        <dbReference type="Proteomes" id="UP000032214"/>
    </source>
</evidence>
<evidence type="ECO:0000256" key="2">
    <source>
        <dbReference type="SAM" id="Phobius"/>
    </source>
</evidence>
<keyword evidence="2" id="KW-1133">Transmembrane helix</keyword>
<evidence type="ECO:0008006" key="5">
    <source>
        <dbReference type="Google" id="ProtNLM"/>
    </source>
</evidence>
<evidence type="ECO:0000313" key="3">
    <source>
        <dbReference type="EMBL" id="KIX85178.1"/>
    </source>
</evidence>
<protein>
    <recommendedName>
        <fullName evidence="5">Cell division protein FtsL</fullName>
    </recommendedName>
</protein>
<reference evidence="3 4" key="1">
    <citation type="journal article" date="2013" name="Proc. Natl. Acad. Sci. U.S.A.">
        <title>Candidate phylum TM6 genome recovered from a hospital sink biofilm provides genomic insights into this uncultivated phylum.</title>
        <authorList>
            <person name="McLean J.S."/>
            <person name="Lombardo M.J."/>
            <person name="Badger J.H."/>
            <person name="Edlund A."/>
            <person name="Novotny M."/>
            <person name="Yee-Greenbaum J."/>
            <person name="Vyahhi N."/>
            <person name="Hall A.P."/>
            <person name="Yang Y."/>
            <person name="Dupont C.L."/>
            <person name="Ziegler M.G."/>
            <person name="Chitsaz H."/>
            <person name="Allen A.E."/>
            <person name="Yooseph S."/>
            <person name="Tesler G."/>
            <person name="Pevzner P.A."/>
            <person name="Friedman R.M."/>
            <person name="Nealson K.H."/>
            <person name="Venter J.C."/>
            <person name="Lasken R.S."/>
        </authorList>
    </citation>
    <scope>NUCLEOTIDE SEQUENCE [LARGE SCALE GENOMIC DNA]</scope>
    <source>
        <strain evidence="3 4">TM6SC1</strain>
    </source>
</reference>
<sequence length="94" mass="11009">MNARILFVTVFIITQPLLLGLYITAYNRAIELSYAAQKLEREIEQLKEHKQQSQHTLYELQNSTHIQKYAREVLALQSIQLSQIHKLNIHDVHA</sequence>
<organism evidence="3 4">
    <name type="scientific">candidate division TM6 bacterium JCVI TM6SC1</name>
    <dbReference type="NCBI Taxonomy" id="1306947"/>
    <lineage>
        <taxon>Bacteria</taxon>
        <taxon>Candidatus Babelota</taxon>
        <taxon>Vermiphilus</taxon>
    </lineage>
</organism>
<keyword evidence="4" id="KW-1185">Reference proteome</keyword>
<accession>A0A0D2JLF9</accession>
<keyword evidence="2" id="KW-0472">Membrane</keyword>
<dbReference type="STRING" id="1306947.J120_02450"/>
<dbReference type="EMBL" id="ARQD01000002">
    <property type="protein sequence ID" value="KIX85178.1"/>
    <property type="molecule type" value="Genomic_DNA"/>
</dbReference>
<keyword evidence="1" id="KW-0175">Coiled coil</keyword>
<proteinExistence type="predicted"/>
<keyword evidence="2" id="KW-0812">Transmembrane</keyword>
<dbReference type="Proteomes" id="UP000032214">
    <property type="component" value="Unassembled WGS sequence"/>
</dbReference>
<dbReference type="AlphaFoldDB" id="A0A0D2JLF9"/>